<keyword evidence="3" id="KW-1185">Reference proteome</keyword>
<feature type="transmembrane region" description="Helical" evidence="1">
    <location>
        <begin position="6"/>
        <end position="24"/>
    </location>
</feature>
<sequence length="72" mass="8282">MDQEPLYAGFVSYLLALIWMPLALPKAADQFSICGILSDRGYIGSSTCSLFYASILRFLLRFKLLFLLWWEP</sequence>
<dbReference type="RefSeq" id="WP_205127697.1">
    <property type="nucleotide sequence ID" value="NZ_RCBY01000237.1"/>
</dbReference>
<gene>
    <name evidence="2" type="ORF">D5R40_26820</name>
</gene>
<dbReference type="Proteomes" id="UP000269154">
    <property type="component" value="Unassembled WGS sequence"/>
</dbReference>
<comment type="caution">
    <text evidence="2">The sequence shown here is derived from an EMBL/GenBank/DDBJ whole genome shotgun (WGS) entry which is preliminary data.</text>
</comment>
<keyword evidence="1" id="KW-1133">Transmembrane helix</keyword>
<evidence type="ECO:0000313" key="3">
    <source>
        <dbReference type="Proteomes" id="UP000269154"/>
    </source>
</evidence>
<keyword evidence="1" id="KW-0472">Membrane</keyword>
<accession>A0A3N6Q8V3</accession>
<keyword evidence="1" id="KW-0812">Transmembrane</keyword>
<protein>
    <submittedName>
        <fullName evidence="2">Uncharacterized protein</fullName>
    </submittedName>
</protein>
<organism evidence="2 3">
    <name type="scientific">Okeania hirsuta</name>
    <dbReference type="NCBI Taxonomy" id="1458930"/>
    <lineage>
        <taxon>Bacteria</taxon>
        <taxon>Bacillati</taxon>
        <taxon>Cyanobacteriota</taxon>
        <taxon>Cyanophyceae</taxon>
        <taxon>Oscillatoriophycideae</taxon>
        <taxon>Oscillatoriales</taxon>
        <taxon>Microcoleaceae</taxon>
        <taxon>Okeania</taxon>
    </lineage>
</organism>
<dbReference type="AlphaFoldDB" id="A0A3N6Q8V3"/>
<proteinExistence type="predicted"/>
<name>A0A3N6Q8V3_9CYAN</name>
<dbReference type="EMBL" id="RCBY01000237">
    <property type="protein sequence ID" value="RQH27636.1"/>
    <property type="molecule type" value="Genomic_DNA"/>
</dbReference>
<evidence type="ECO:0000313" key="2">
    <source>
        <dbReference type="EMBL" id="RQH27636.1"/>
    </source>
</evidence>
<evidence type="ECO:0000256" key="1">
    <source>
        <dbReference type="SAM" id="Phobius"/>
    </source>
</evidence>
<reference evidence="2 3" key="1">
    <citation type="journal article" date="2018" name="ACS Chem. Biol.">
        <title>Ketoreductase domain dysfunction expands chemodiversity: malyngamide biosynthesis in the cyanobacterium Okeania hirsuta.</title>
        <authorList>
            <person name="Moss N.A."/>
            <person name="Leao T."/>
            <person name="Rankin M."/>
            <person name="McCullough T.M."/>
            <person name="Qu P."/>
            <person name="Korobeynikov A."/>
            <person name="Smith J.L."/>
            <person name="Gerwick L."/>
            <person name="Gerwick W.H."/>
        </authorList>
    </citation>
    <scope>NUCLEOTIDE SEQUENCE [LARGE SCALE GENOMIC DNA]</scope>
    <source>
        <strain evidence="2 3">PAB10Feb10-1</strain>
    </source>
</reference>